<name>A0ABW4Z1L3_9HYPH</name>
<keyword evidence="2" id="KW-1185">Reference proteome</keyword>
<reference evidence="2" key="1">
    <citation type="journal article" date="2019" name="Int. J. Syst. Evol. Microbiol.">
        <title>The Global Catalogue of Microorganisms (GCM) 10K type strain sequencing project: providing services to taxonomists for standard genome sequencing and annotation.</title>
        <authorList>
            <consortium name="The Broad Institute Genomics Platform"/>
            <consortium name="The Broad Institute Genome Sequencing Center for Infectious Disease"/>
            <person name="Wu L."/>
            <person name="Ma J."/>
        </authorList>
    </citation>
    <scope>NUCLEOTIDE SEQUENCE [LARGE SCALE GENOMIC DNA]</scope>
    <source>
        <strain evidence="2">CCM 7435</strain>
    </source>
</reference>
<dbReference type="RefSeq" id="WP_378296700.1">
    <property type="nucleotide sequence ID" value="NZ_JBHUHD010000001.1"/>
</dbReference>
<dbReference type="EMBL" id="JBHUHD010000001">
    <property type="protein sequence ID" value="MFD2142360.1"/>
    <property type="molecule type" value="Genomic_DNA"/>
</dbReference>
<organism evidence="1 2">
    <name type="scientific">Ancylobacter oerskovii</name>
    <dbReference type="NCBI Taxonomy" id="459519"/>
    <lineage>
        <taxon>Bacteria</taxon>
        <taxon>Pseudomonadati</taxon>
        <taxon>Pseudomonadota</taxon>
        <taxon>Alphaproteobacteria</taxon>
        <taxon>Hyphomicrobiales</taxon>
        <taxon>Xanthobacteraceae</taxon>
        <taxon>Ancylobacter</taxon>
    </lineage>
</organism>
<dbReference type="Proteomes" id="UP001597299">
    <property type="component" value="Unassembled WGS sequence"/>
</dbReference>
<sequence>MMAHSPTIQAALKAADPRITQAIGALDQVLDRCRAEAAPIVEELIKLSGMVEPKDAADFRSDIPATLADLLSNAEWHVAMALIAAEEAEHDEDEGLYFVGNEPSPRLRHGLLRAAE</sequence>
<accession>A0ABW4Z1L3</accession>
<gene>
    <name evidence="1" type="ORF">ACFSNC_18290</name>
</gene>
<proteinExistence type="predicted"/>
<comment type="caution">
    <text evidence="1">The sequence shown here is derived from an EMBL/GenBank/DDBJ whole genome shotgun (WGS) entry which is preliminary data.</text>
</comment>
<protein>
    <submittedName>
        <fullName evidence="1">Uncharacterized protein</fullName>
    </submittedName>
</protein>
<evidence type="ECO:0000313" key="2">
    <source>
        <dbReference type="Proteomes" id="UP001597299"/>
    </source>
</evidence>
<evidence type="ECO:0000313" key="1">
    <source>
        <dbReference type="EMBL" id="MFD2142360.1"/>
    </source>
</evidence>